<dbReference type="SUPFAM" id="SSF53383">
    <property type="entry name" value="PLP-dependent transferases"/>
    <property type="match status" value="1"/>
</dbReference>
<dbReference type="GO" id="GO:0019346">
    <property type="term" value="P:transsulfuration"/>
    <property type="evidence" value="ECO:0007669"/>
    <property type="project" value="InterPro"/>
</dbReference>
<dbReference type="GO" id="GO:0016846">
    <property type="term" value="F:carbon-sulfur lyase activity"/>
    <property type="evidence" value="ECO:0007669"/>
    <property type="project" value="TreeGrafter"/>
</dbReference>
<reference evidence="5 6" key="1">
    <citation type="submission" date="2015-08" db="EMBL/GenBank/DDBJ databases">
        <title>Complete genome sequence of Rufibacter tibetensis strain 1351t, a radiation-resistant bacterium from tibet plateau.</title>
        <authorList>
            <person name="Dai J."/>
        </authorList>
    </citation>
    <scope>NUCLEOTIDE SEQUENCE [LARGE SCALE GENOMIC DNA]</scope>
    <source>
        <strain evidence="5 6">1351</strain>
    </source>
</reference>
<dbReference type="InterPro" id="IPR015421">
    <property type="entry name" value="PyrdxlP-dep_Trfase_major"/>
</dbReference>
<dbReference type="Proteomes" id="UP000061382">
    <property type="component" value="Chromosome"/>
</dbReference>
<proteinExistence type="inferred from homology"/>
<dbReference type="EMBL" id="CP012643">
    <property type="protein sequence ID" value="ALI98374.1"/>
    <property type="molecule type" value="Genomic_DNA"/>
</dbReference>
<sequence length="379" mass="41215">MFAAVFISPKVTPIYQTSVFTFEDLNALEAYFEQPGQSYMYSRNGNPNTDELAEDVNQLERGQGAVATSSGMSAILTALLVYCQAGDHVLSAEEVYGGSAALLSQELTRMGVQITFVPMAEMYSFEAQIQPNTKVMLVETISNPKMTVLDIAKVAQVCQAKDVKLVVDNTFASPVITRPLELGADMVIHSVTKYLSGHSDVTAGVVIAKEATDAQRAKQIVVAWGLTLSPFESWLAARGLKTLKLRMRQHSENALVLATYLQQHPKVGEVFYPGLPDHPQHEMAATQGNGQFGGMLSFRITDDVETVNRFLRGLTHMPFAPSLAGVVSSISYPKGTSHRALTPEQRENLGITIGLIRLSVGIEEPEELIADLEKALAAI</sequence>
<dbReference type="GO" id="GO:0030170">
    <property type="term" value="F:pyridoxal phosphate binding"/>
    <property type="evidence" value="ECO:0007669"/>
    <property type="project" value="InterPro"/>
</dbReference>
<dbReference type="Pfam" id="PF01053">
    <property type="entry name" value="Cys_Met_Meta_PP"/>
    <property type="match status" value="1"/>
</dbReference>
<dbReference type="InterPro" id="IPR015422">
    <property type="entry name" value="PyrdxlP-dep_Trfase_small"/>
</dbReference>
<dbReference type="FunFam" id="3.40.640.10:FF:000046">
    <property type="entry name" value="Cystathionine gamma-lyase"/>
    <property type="match status" value="1"/>
</dbReference>
<evidence type="ECO:0000313" key="5">
    <source>
        <dbReference type="EMBL" id="ALI98374.1"/>
    </source>
</evidence>
<comment type="cofactor">
    <cofactor evidence="1 4">
        <name>pyridoxal 5'-phosphate</name>
        <dbReference type="ChEBI" id="CHEBI:597326"/>
    </cofactor>
</comment>
<keyword evidence="5" id="KW-0456">Lyase</keyword>
<dbReference type="PIRSF" id="PIRSF001434">
    <property type="entry name" value="CGS"/>
    <property type="match status" value="1"/>
</dbReference>
<evidence type="ECO:0000256" key="1">
    <source>
        <dbReference type="ARBA" id="ARBA00001933"/>
    </source>
</evidence>
<dbReference type="CDD" id="cd00614">
    <property type="entry name" value="CGS_like"/>
    <property type="match status" value="1"/>
</dbReference>
<organism evidence="5 6">
    <name type="scientific">Rufibacter tibetensis</name>
    <dbReference type="NCBI Taxonomy" id="512763"/>
    <lineage>
        <taxon>Bacteria</taxon>
        <taxon>Pseudomonadati</taxon>
        <taxon>Bacteroidota</taxon>
        <taxon>Cytophagia</taxon>
        <taxon>Cytophagales</taxon>
        <taxon>Hymenobacteraceae</taxon>
        <taxon>Rufibacter</taxon>
    </lineage>
</organism>
<evidence type="ECO:0000256" key="4">
    <source>
        <dbReference type="RuleBase" id="RU362118"/>
    </source>
</evidence>
<dbReference type="PANTHER" id="PTHR11808">
    <property type="entry name" value="TRANS-SULFURATION ENZYME FAMILY MEMBER"/>
    <property type="match status" value="1"/>
</dbReference>
<evidence type="ECO:0000256" key="3">
    <source>
        <dbReference type="PIRSR" id="PIRSR001434-2"/>
    </source>
</evidence>
<dbReference type="KEGG" id="rti:DC20_04505"/>
<comment type="similarity">
    <text evidence="4">Belongs to the trans-sulfuration enzymes family.</text>
</comment>
<dbReference type="AlphaFoldDB" id="A0A0P0CVB3"/>
<dbReference type="InterPro" id="IPR000277">
    <property type="entry name" value="Cys/Met-Metab_PyrdxlP-dep_enz"/>
</dbReference>
<name>A0A0P0CVB3_9BACT</name>
<accession>A0A0P0CVB3</accession>
<protein>
    <submittedName>
        <fullName evidence="5">Cystathionine beta-lyase</fullName>
    </submittedName>
</protein>
<dbReference type="PATRIC" id="fig|512763.3.peg.999"/>
<evidence type="ECO:0000256" key="2">
    <source>
        <dbReference type="ARBA" id="ARBA00022898"/>
    </source>
</evidence>
<keyword evidence="2 3" id="KW-0663">Pyridoxal phosphate</keyword>
<dbReference type="Gene3D" id="3.90.1150.10">
    <property type="entry name" value="Aspartate Aminotransferase, domain 1"/>
    <property type="match status" value="1"/>
</dbReference>
<keyword evidence="6" id="KW-1185">Reference proteome</keyword>
<dbReference type="Gene3D" id="3.40.640.10">
    <property type="entry name" value="Type I PLP-dependent aspartate aminotransferase-like (Major domain)"/>
    <property type="match status" value="1"/>
</dbReference>
<evidence type="ECO:0000313" key="6">
    <source>
        <dbReference type="Proteomes" id="UP000061382"/>
    </source>
</evidence>
<dbReference type="STRING" id="512763.DC20_04505"/>
<feature type="modified residue" description="N6-(pyridoxal phosphate)lysine" evidence="3">
    <location>
        <position position="193"/>
    </location>
</feature>
<dbReference type="InterPro" id="IPR015424">
    <property type="entry name" value="PyrdxlP-dep_Trfase"/>
</dbReference>
<dbReference type="GO" id="GO:0005737">
    <property type="term" value="C:cytoplasm"/>
    <property type="evidence" value="ECO:0007669"/>
    <property type="project" value="TreeGrafter"/>
</dbReference>
<gene>
    <name evidence="5" type="ORF">DC20_04505</name>
</gene>